<evidence type="ECO:0000313" key="2">
    <source>
        <dbReference type="Proteomes" id="UP000887565"/>
    </source>
</evidence>
<dbReference type="Proteomes" id="UP000887565">
    <property type="component" value="Unplaced"/>
</dbReference>
<dbReference type="WBParaSite" id="nRc.2.0.1.t03900-RA">
    <property type="protein sequence ID" value="nRc.2.0.1.t03900-RA"/>
    <property type="gene ID" value="nRc.2.0.1.g03900"/>
</dbReference>
<keyword evidence="2" id="KW-1185">Reference proteome</keyword>
<evidence type="ECO:0000313" key="3">
    <source>
        <dbReference type="WBParaSite" id="nRc.2.0.1.t03900-RA"/>
    </source>
</evidence>
<accession>A0A915HR28</accession>
<evidence type="ECO:0000256" key="1">
    <source>
        <dbReference type="SAM" id="MobiDB-lite"/>
    </source>
</evidence>
<name>A0A915HR28_ROMCU</name>
<dbReference type="AlphaFoldDB" id="A0A915HR28"/>
<feature type="region of interest" description="Disordered" evidence="1">
    <location>
        <begin position="208"/>
        <end position="232"/>
    </location>
</feature>
<feature type="compositionally biased region" description="Polar residues" evidence="1">
    <location>
        <begin position="220"/>
        <end position="230"/>
    </location>
</feature>
<organism evidence="2 3">
    <name type="scientific">Romanomermis culicivorax</name>
    <name type="common">Nematode worm</name>
    <dbReference type="NCBI Taxonomy" id="13658"/>
    <lineage>
        <taxon>Eukaryota</taxon>
        <taxon>Metazoa</taxon>
        <taxon>Ecdysozoa</taxon>
        <taxon>Nematoda</taxon>
        <taxon>Enoplea</taxon>
        <taxon>Dorylaimia</taxon>
        <taxon>Mermithida</taxon>
        <taxon>Mermithoidea</taxon>
        <taxon>Mermithidae</taxon>
        <taxon>Romanomermis</taxon>
    </lineage>
</organism>
<sequence length="249" mass="28857">MEENYMCHSTAMGYKKGFYKKLVNPKDHEIKNLDHDNRNLRLLNEADKRCEHLICFPLNNILMMISNLPIFGELILQGESPTKMPKQAAPKSQFHNKIAIAVESLMKDITEESFGMKTEILSKMDVIQIKSDNKNLSETDTTTQMLKTKTMTWPTPLSKSPSYSQYHVDWDKGEEYRAKATLVKTTSLKDLSKEEESKEHMVHPQIVPTRHNKPKWPETEVTTPVSTDSRTPILEIKHNRLWDEQSTNR</sequence>
<proteinExistence type="predicted"/>
<protein>
    <submittedName>
        <fullName evidence="3">Uncharacterized protein</fullName>
    </submittedName>
</protein>
<reference evidence="3" key="1">
    <citation type="submission" date="2022-11" db="UniProtKB">
        <authorList>
            <consortium name="WormBaseParasite"/>
        </authorList>
    </citation>
    <scope>IDENTIFICATION</scope>
</reference>